<proteinExistence type="predicted"/>
<dbReference type="InterPro" id="IPR045269">
    <property type="entry name" value="Atg1-like"/>
</dbReference>
<reference evidence="6" key="1">
    <citation type="submission" date="2021-02" db="EMBL/GenBank/DDBJ databases">
        <authorList>
            <person name="Nowell W R."/>
        </authorList>
    </citation>
    <scope>NUCLEOTIDE SEQUENCE</scope>
</reference>
<dbReference type="Pfam" id="PF00069">
    <property type="entry name" value="Pkinase"/>
    <property type="match status" value="1"/>
</dbReference>
<dbReference type="EMBL" id="CAJNOJ010000081">
    <property type="protein sequence ID" value="CAF1058591.1"/>
    <property type="molecule type" value="Genomic_DNA"/>
</dbReference>
<dbReference type="AlphaFoldDB" id="A0A814L4S9"/>
<dbReference type="GO" id="GO:0005829">
    <property type="term" value="C:cytosol"/>
    <property type="evidence" value="ECO:0007669"/>
    <property type="project" value="TreeGrafter"/>
</dbReference>
<keyword evidence="4" id="KW-0067">ATP-binding</keyword>
<keyword evidence="3" id="KW-0418">Kinase</keyword>
<evidence type="ECO:0000313" key="7">
    <source>
        <dbReference type="Proteomes" id="UP000663852"/>
    </source>
</evidence>
<evidence type="ECO:0000256" key="3">
    <source>
        <dbReference type="ARBA" id="ARBA00022777"/>
    </source>
</evidence>
<dbReference type="PANTHER" id="PTHR24348:SF22">
    <property type="entry name" value="NON-SPECIFIC SERINE_THREONINE PROTEIN KINASE"/>
    <property type="match status" value="1"/>
</dbReference>
<dbReference type="Proteomes" id="UP000663852">
    <property type="component" value="Unassembled WGS sequence"/>
</dbReference>
<sequence>MYYNAYWNQQANYLYQIARIPVHERWLLNRLFRIRGIFHTLNDRRGGGSFGSVWAATRADGRRVAVKVFNLNQTRNLQGLLALAKSFQDEIRMSYKMRFSTSHVVTVYGFDLDLRRRVGLVSMELGDDSLEERVRTLHMMYYSPNGRGMIDGEFIAPVDRKNIWFQIVNIALELVRHKVVHRDIKPANLVFFGPILKIVDLGIAQKEFAAYNSRRVGGTPFYSGPECIFGQFPVTPKADVWSIGAVLYFLTYGVPPAYWNSTPPPGVSLSRSLPVQEVLYHTLQQNPNARPWQYQLAQHPLTANPEVF</sequence>
<dbReference type="InterPro" id="IPR000719">
    <property type="entry name" value="Prot_kinase_dom"/>
</dbReference>
<keyword evidence="2" id="KW-0547">Nucleotide-binding</keyword>
<dbReference type="InterPro" id="IPR008271">
    <property type="entry name" value="Ser/Thr_kinase_AS"/>
</dbReference>
<keyword evidence="1" id="KW-0808">Transferase</keyword>
<dbReference type="GO" id="GO:0000045">
    <property type="term" value="P:autophagosome assembly"/>
    <property type="evidence" value="ECO:0007669"/>
    <property type="project" value="TreeGrafter"/>
</dbReference>
<dbReference type="InterPro" id="IPR011009">
    <property type="entry name" value="Kinase-like_dom_sf"/>
</dbReference>
<dbReference type="GO" id="GO:0004674">
    <property type="term" value="F:protein serine/threonine kinase activity"/>
    <property type="evidence" value="ECO:0007669"/>
    <property type="project" value="InterPro"/>
</dbReference>
<comment type="caution">
    <text evidence="6">The sequence shown here is derived from an EMBL/GenBank/DDBJ whole genome shotgun (WGS) entry which is preliminary data.</text>
</comment>
<dbReference type="GO" id="GO:0016020">
    <property type="term" value="C:membrane"/>
    <property type="evidence" value="ECO:0007669"/>
    <property type="project" value="TreeGrafter"/>
</dbReference>
<dbReference type="PROSITE" id="PS50011">
    <property type="entry name" value="PROTEIN_KINASE_DOM"/>
    <property type="match status" value="1"/>
</dbReference>
<protein>
    <recommendedName>
        <fullName evidence="5">Protein kinase domain-containing protein</fullName>
    </recommendedName>
</protein>
<accession>A0A814L4S9</accession>
<dbReference type="GO" id="GO:0000407">
    <property type="term" value="C:phagophore assembly site"/>
    <property type="evidence" value="ECO:0007669"/>
    <property type="project" value="TreeGrafter"/>
</dbReference>
<dbReference type="PANTHER" id="PTHR24348">
    <property type="entry name" value="SERINE/THREONINE-PROTEIN KINASE UNC-51-RELATED"/>
    <property type="match status" value="1"/>
</dbReference>
<feature type="domain" description="Protein kinase" evidence="5">
    <location>
        <begin position="39"/>
        <end position="302"/>
    </location>
</feature>
<dbReference type="SUPFAM" id="SSF56112">
    <property type="entry name" value="Protein kinase-like (PK-like)"/>
    <property type="match status" value="1"/>
</dbReference>
<dbReference type="OrthoDB" id="4062651at2759"/>
<evidence type="ECO:0000259" key="5">
    <source>
        <dbReference type="PROSITE" id="PS50011"/>
    </source>
</evidence>
<gene>
    <name evidence="6" type="ORF">EDS130_LOCUS17795</name>
</gene>
<evidence type="ECO:0000313" key="6">
    <source>
        <dbReference type="EMBL" id="CAF1058591.1"/>
    </source>
</evidence>
<dbReference type="SMART" id="SM00220">
    <property type="entry name" value="S_TKc"/>
    <property type="match status" value="1"/>
</dbReference>
<dbReference type="GO" id="GO:0005524">
    <property type="term" value="F:ATP binding"/>
    <property type="evidence" value="ECO:0007669"/>
    <property type="project" value="UniProtKB-KW"/>
</dbReference>
<dbReference type="GO" id="GO:0005776">
    <property type="term" value="C:autophagosome"/>
    <property type="evidence" value="ECO:0007669"/>
    <property type="project" value="TreeGrafter"/>
</dbReference>
<dbReference type="GO" id="GO:0010506">
    <property type="term" value="P:regulation of autophagy"/>
    <property type="evidence" value="ECO:0007669"/>
    <property type="project" value="InterPro"/>
</dbReference>
<evidence type="ECO:0000256" key="1">
    <source>
        <dbReference type="ARBA" id="ARBA00022679"/>
    </source>
</evidence>
<organism evidence="6 7">
    <name type="scientific">Adineta ricciae</name>
    <name type="common">Rotifer</name>
    <dbReference type="NCBI Taxonomy" id="249248"/>
    <lineage>
        <taxon>Eukaryota</taxon>
        <taxon>Metazoa</taxon>
        <taxon>Spiralia</taxon>
        <taxon>Gnathifera</taxon>
        <taxon>Rotifera</taxon>
        <taxon>Eurotatoria</taxon>
        <taxon>Bdelloidea</taxon>
        <taxon>Adinetida</taxon>
        <taxon>Adinetidae</taxon>
        <taxon>Adineta</taxon>
    </lineage>
</organism>
<name>A0A814L4S9_ADIRI</name>
<dbReference type="Gene3D" id="1.10.510.10">
    <property type="entry name" value="Transferase(Phosphotransferase) domain 1"/>
    <property type="match status" value="1"/>
</dbReference>
<evidence type="ECO:0000256" key="2">
    <source>
        <dbReference type="ARBA" id="ARBA00022741"/>
    </source>
</evidence>
<evidence type="ECO:0000256" key="4">
    <source>
        <dbReference type="ARBA" id="ARBA00022840"/>
    </source>
</evidence>
<dbReference type="PROSITE" id="PS00108">
    <property type="entry name" value="PROTEIN_KINASE_ST"/>
    <property type="match status" value="1"/>
</dbReference>